<dbReference type="PANTHER" id="PTHR34203:SF15">
    <property type="entry name" value="SLL1173 PROTEIN"/>
    <property type="match status" value="1"/>
</dbReference>
<keyword evidence="3" id="KW-1185">Reference proteome</keyword>
<name>A0A8J8AZK9_9FIRM</name>
<dbReference type="Pfam" id="PF05050">
    <property type="entry name" value="Methyltransf_21"/>
    <property type="match status" value="1"/>
</dbReference>
<dbReference type="InterPro" id="IPR052514">
    <property type="entry name" value="SAM-dependent_MTase"/>
</dbReference>
<dbReference type="PANTHER" id="PTHR34203">
    <property type="entry name" value="METHYLTRANSFERASE, FKBM FAMILY PROTEIN"/>
    <property type="match status" value="1"/>
</dbReference>
<gene>
    <name evidence="2" type="ORF">KCX82_00210</name>
</gene>
<reference evidence="2" key="1">
    <citation type="submission" date="2021-04" db="EMBL/GenBank/DDBJ databases">
        <title>Sinoanaerobacter chloroacetimidivorans sp. nov., an obligate anaerobic bacterium isolated from anaerobic sludge.</title>
        <authorList>
            <person name="Bao Y."/>
        </authorList>
    </citation>
    <scope>NUCLEOTIDE SEQUENCE</scope>
    <source>
        <strain evidence="2">BAD-6</strain>
    </source>
</reference>
<reference evidence="2" key="2">
    <citation type="submission" date="2021-04" db="EMBL/GenBank/DDBJ databases">
        <authorList>
            <person name="Liu J."/>
        </authorList>
    </citation>
    <scope>NUCLEOTIDE SEQUENCE</scope>
    <source>
        <strain evidence="2">BAD-6</strain>
    </source>
</reference>
<evidence type="ECO:0000313" key="3">
    <source>
        <dbReference type="Proteomes" id="UP000675664"/>
    </source>
</evidence>
<dbReference type="SUPFAM" id="SSF53335">
    <property type="entry name" value="S-adenosyl-L-methionine-dependent methyltransferases"/>
    <property type="match status" value="1"/>
</dbReference>
<proteinExistence type="predicted"/>
<organism evidence="2 3">
    <name type="scientific">Sinanaerobacter chloroacetimidivorans</name>
    <dbReference type="NCBI Taxonomy" id="2818044"/>
    <lineage>
        <taxon>Bacteria</taxon>
        <taxon>Bacillati</taxon>
        <taxon>Bacillota</taxon>
        <taxon>Clostridia</taxon>
        <taxon>Peptostreptococcales</taxon>
        <taxon>Anaerovoracaceae</taxon>
        <taxon>Sinanaerobacter</taxon>
    </lineage>
</organism>
<dbReference type="AlphaFoldDB" id="A0A8J8AZK9"/>
<dbReference type="Gene3D" id="3.40.50.150">
    <property type="entry name" value="Vaccinia Virus protein VP39"/>
    <property type="match status" value="1"/>
</dbReference>
<comment type="caution">
    <text evidence="2">The sequence shown here is derived from an EMBL/GenBank/DDBJ whole genome shotgun (WGS) entry which is preliminary data.</text>
</comment>
<dbReference type="NCBIfam" id="TIGR01444">
    <property type="entry name" value="fkbM_fam"/>
    <property type="match status" value="1"/>
</dbReference>
<keyword evidence="2" id="KW-0489">Methyltransferase</keyword>
<keyword evidence="2" id="KW-0808">Transferase</keyword>
<dbReference type="InterPro" id="IPR006342">
    <property type="entry name" value="FkbM_mtfrase"/>
</dbReference>
<sequence>MPNKIDKDFNDLMGFLGGCNLEQTKAAVKRNLNFYKNTDKTNYTLTINYYNKYKLWGTIDPDNDNFELVDNIAEALVDHREDFQWLYGRLCDNRSKKILSNLLSYWFAPNYRKVSELQDKIFHQYFDLDLIQCKEDEVFVDIGAYIGDTAADFVKTFGSDSYKRIYCYEIVPENQNYIDKNIELLNLKNVINCRKGASDKSGIYSFISGETTSVSRLSESGERKIPTVAIDDDIEENVTFIKMDVEGSEEQALKGCRKKILENHPKLALSVYHSHKDLWKLARMIDELDPSYRFYLRYYGKELLPTEYILYAL</sequence>
<protein>
    <submittedName>
        <fullName evidence="2">FkbM family methyltransferase</fullName>
    </submittedName>
</protein>
<dbReference type="RefSeq" id="WP_227016425.1">
    <property type="nucleotide sequence ID" value="NZ_JAGSND010000001.1"/>
</dbReference>
<evidence type="ECO:0000313" key="2">
    <source>
        <dbReference type="EMBL" id="MBR0596289.1"/>
    </source>
</evidence>
<feature type="domain" description="Methyltransferase FkbM" evidence="1">
    <location>
        <begin position="141"/>
        <end position="298"/>
    </location>
</feature>
<evidence type="ECO:0000259" key="1">
    <source>
        <dbReference type="Pfam" id="PF05050"/>
    </source>
</evidence>
<accession>A0A8J8AZK9</accession>
<dbReference type="Proteomes" id="UP000675664">
    <property type="component" value="Unassembled WGS sequence"/>
</dbReference>
<dbReference type="GO" id="GO:0032259">
    <property type="term" value="P:methylation"/>
    <property type="evidence" value="ECO:0007669"/>
    <property type="project" value="UniProtKB-KW"/>
</dbReference>
<dbReference type="EMBL" id="JAGSND010000001">
    <property type="protein sequence ID" value="MBR0596289.1"/>
    <property type="molecule type" value="Genomic_DNA"/>
</dbReference>
<dbReference type="GO" id="GO:0008168">
    <property type="term" value="F:methyltransferase activity"/>
    <property type="evidence" value="ECO:0007669"/>
    <property type="project" value="UniProtKB-KW"/>
</dbReference>
<dbReference type="InterPro" id="IPR029063">
    <property type="entry name" value="SAM-dependent_MTases_sf"/>
</dbReference>